<keyword evidence="1" id="KW-0496">Mitochondrion</keyword>
<protein>
    <submittedName>
        <fullName evidence="1">Uncharacterized protein</fullName>
    </submittedName>
</protein>
<comment type="caution">
    <text evidence="1">The sequence shown here is derived from an EMBL/GenBank/DDBJ whole genome shotgun (WGS) entry which is preliminary data.</text>
</comment>
<gene>
    <name evidence="1" type="ORF">ABT39_MTgene210</name>
</gene>
<sequence length="53" mass="6117">MPKNPLLCSINSWFVIPMVVEKEKDDSVVLAPACRWICVWIPTKSCLFNLPFH</sequence>
<organism evidence="1">
    <name type="scientific">Picea glauca</name>
    <name type="common">White spruce</name>
    <name type="synonym">Pinus glauca</name>
    <dbReference type="NCBI Taxonomy" id="3330"/>
    <lineage>
        <taxon>Eukaryota</taxon>
        <taxon>Viridiplantae</taxon>
        <taxon>Streptophyta</taxon>
        <taxon>Embryophyta</taxon>
        <taxon>Tracheophyta</taxon>
        <taxon>Spermatophyta</taxon>
        <taxon>Pinopsida</taxon>
        <taxon>Pinidae</taxon>
        <taxon>Conifers I</taxon>
        <taxon>Pinales</taxon>
        <taxon>Pinaceae</taxon>
        <taxon>Picea</taxon>
    </lineage>
</organism>
<accession>A0A101M3T6</accession>
<geneLocation type="mitochondrion" evidence="1"/>
<evidence type="ECO:0000313" key="1">
    <source>
        <dbReference type="EMBL" id="KUM50367.1"/>
    </source>
</evidence>
<name>A0A101M3T6_PICGL</name>
<dbReference type="EMBL" id="LKAM01000001">
    <property type="protein sequence ID" value="KUM50367.1"/>
    <property type="molecule type" value="Genomic_DNA"/>
</dbReference>
<reference evidence="1" key="1">
    <citation type="journal article" date="2015" name="Genome Biol. Evol.">
        <title>Organellar Genomes of White Spruce (Picea glauca): Assembly and Annotation.</title>
        <authorList>
            <person name="Jackman S.D."/>
            <person name="Warren R.L."/>
            <person name="Gibb E.A."/>
            <person name="Vandervalk B.P."/>
            <person name="Mohamadi H."/>
            <person name="Chu J."/>
            <person name="Raymond A."/>
            <person name="Pleasance S."/>
            <person name="Coope R."/>
            <person name="Wildung M.R."/>
            <person name="Ritland C.E."/>
            <person name="Bousquet J."/>
            <person name="Jones S.J."/>
            <person name="Bohlmann J."/>
            <person name="Birol I."/>
        </authorList>
    </citation>
    <scope>NUCLEOTIDE SEQUENCE [LARGE SCALE GENOMIC DNA]</scope>
    <source>
        <tissue evidence="1">Flushing bud</tissue>
    </source>
</reference>
<proteinExistence type="predicted"/>
<dbReference type="AlphaFoldDB" id="A0A101M3T6"/>